<evidence type="ECO:0000313" key="13">
    <source>
        <dbReference type="RefSeq" id="XP_013779732.1"/>
    </source>
</evidence>
<evidence type="ECO:0000256" key="2">
    <source>
        <dbReference type="ARBA" id="ARBA00009848"/>
    </source>
</evidence>
<evidence type="ECO:0000256" key="3">
    <source>
        <dbReference type="ARBA" id="ARBA00022448"/>
    </source>
</evidence>
<comment type="subcellular location">
    <subcellularLocation>
        <location evidence="1">Endomembrane system</location>
    </subcellularLocation>
</comment>
<dbReference type="PANTHER" id="PTHR10125:SF31">
    <property type="entry name" value="P2X RECEPTOR E"/>
    <property type="match status" value="1"/>
</dbReference>
<gene>
    <name evidence="13" type="primary">LOC106464158</name>
</gene>
<keyword evidence="7 11" id="KW-0472">Membrane</keyword>
<evidence type="ECO:0000256" key="9">
    <source>
        <dbReference type="ARBA" id="ARBA00023303"/>
    </source>
</evidence>
<evidence type="ECO:0000256" key="5">
    <source>
        <dbReference type="ARBA" id="ARBA00022989"/>
    </source>
</evidence>
<evidence type="ECO:0000256" key="1">
    <source>
        <dbReference type="ARBA" id="ARBA00004308"/>
    </source>
</evidence>
<keyword evidence="8" id="KW-1071">Ligand-gated ion channel</keyword>
<protein>
    <submittedName>
        <fullName evidence="13">P2X purinoceptor 4-like</fullName>
    </submittedName>
</protein>
<evidence type="ECO:0000313" key="12">
    <source>
        <dbReference type="Proteomes" id="UP000694941"/>
    </source>
</evidence>
<evidence type="ECO:0000256" key="7">
    <source>
        <dbReference type="ARBA" id="ARBA00023136"/>
    </source>
</evidence>
<keyword evidence="4 11" id="KW-0812">Transmembrane</keyword>
<accession>A0ABM1BDE5</accession>
<dbReference type="PRINTS" id="PR01307">
    <property type="entry name" value="P2XRECEPTOR"/>
</dbReference>
<dbReference type="RefSeq" id="XP_013779732.1">
    <property type="nucleotide sequence ID" value="XM_013924278.2"/>
</dbReference>
<keyword evidence="12" id="KW-1185">Reference proteome</keyword>
<keyword evidence="3" id="KW-0813">Transport</keyword>
<organism evidence="12 13">
    <name type="scientific">Limulus polyphemus</name>
    <name type="common">Atlantic horseshoe crab</name>
    <dbReference type="NCBI Taxonomy" id="6850"/>
    <lineage>
        <taxon>Eukaryota</taxon>
        <taxon>Metazoa</taxon>
        <taxon>Ecdysozoa</taxon>
        <taxon>Arthropoda</taxon>
        <taxon>Chelicerata</taxon>
        <taxon>Merostomata</taxon>
        <taxon>Xiphosura</taxon>
        <taxon>Limulidae</taxon>
        <taxon>Limulus</taxon>
    </lineage>
</organism>
<dbReference type="InterPro" id="IPR001429">
    <property type="entry name" value="P2X_purnocptor"/>
</dbReference>
<comment type="similarity">
    <text evidence="2">Belongs to the P2X receptor family.</text>
</comment>
<dbReference type="PANTHER" id="PTHR10125">
    <property type="entry name" value="P2X PURINOCEPTOR"/>
    <property type="match status" value="1"/>
</dbReference>
<dbReference type="Pfam" id="PF00864">
    <property type="entry name" value="P2X_receptor"/>
    <property type="match status" value="1"/>
</dbReference>
<dbReference type="Proteomes" id="UP000694941">
    <property type="component" value="Unplaced"/>
</dbReference>
<evidence type="ECO:0000256" key="11">
    <source>
        <dbReference type="SAM" id="Phobius"/>
    </source>
</evidence>
<sequence length="422" mass="47390">MSCDAFKSIISEFFEYDTTKIVHIKSKKAGILNRIVQLIIIAYIVCFAVIYKKGYQDFSTLESSVTTKVKGVAYTNFSNDKFNPKIKNFDDYRRVWDVSDYVIPSSENGAFFVTTNVVVTPNQTQFHCPEDPSVPGALCDPKNNTCVAGTPLLLGNGVMTGNCVASLVNSTAYVCEINAWCPVEQDINPLKNNTALLAATKNFTVLIKNFVEFPKFNIRRSNILDTTNTTYLSGCHYHSNTDPACPIFVLGDIIAEAGENYDIMAVKGGVIAIIIEWDCNIDFDIRYCIPIYSFRRLDDPEAKIAKGWNFRYSNYYDDNSRTLYKVYGIKYDVIVHGRAGKFNVVPLMINIGSGLGLLAVASVIGDIIVLYLLKKRDYYRSKKYLQVTTEGDAFDPEAFMPSVRRRKPESSTYSDLDSVQDN</sequence>
<evidence type="ECO:0000256" key="4">
    <source>
        <dbReference type="ARBA" id="ARBA00022692"/>
    </source>
</evidence>
<proteinExistence type="inferred from homology"/>
<keyword evidence="9" id="KW-0407">Ion channel</keyword>
<dbReference type="Gene3D" id="2.60.490.10">
    <property type="entry name" value="atp-gated p2x4 ion channel domain"/>
    <property type="match status" value="1"/>
</dbReference>
<reference evidence="13" key="1">
    <citation type="submission" date="2025-08" db="UniProtKB">
        <authorList>
            <consortium name="RefSeq"/>
        </authorList>
    </citation>
    <scope>IDENTIFICATION</scope>
    <source>
        <tissue evidence="13">Muscle</tissue>
    </source>
</reference>
<evidence type="ECO:0000256" key="10">
    <source>
        <dbReference type="SAM" id="MobiDB-lite"/>
    </source>
</evidence>
<dbReference type="Gene3D" id="1.10.287.940">
    <property type="entry name" value="atp-gated p2x4 ion channel"/>
    <property type="match status" value="1"/>
</dbReference>
<feature type="transmembrane region" description="Helical" evidence="11">
    <location>
        <begin position="351"/>
        <end position="373"/>
    </location>
</feature>
<dbReference type="InterPro" id="IPR027309">
    <property type="entry name" value="P2X_extracellular_dom_sf"/>
</dbReference>
<evidence type="ECO:0000256" key="8">
    <source>
        <dbReference type="ARBA" id="ARBA00023286"/>
    </source>
</evidence>
<keyword evidence="5 11" id="KW-1133">Transmembrane helix</keyword>
<feature type="compositionally biased region" description="Polar residues" evidence="10">
    <location>
        <begin position="410"/>
        <end position="422"/>
    </location>
</feature>
<dbReference type="NCBIfam" id="TIGR00863">
    <property type="entry name" value="P2X"/>
    <property type="match status" value="1"/>
</dbReference>
<evidence type="ECO:0000256" key="6">
    <source>
        <dbReference type="ARBA" id="ARBA00023065"/>
    </source>
</evidence>
<dbReference type="InterPro" id="IPR059116">
    <property type="entry name" value="P2X_receptor"/>
</dbReference>
<keyword evidence="6" id="KW-0406">Ion transport</keyword>
<feature type="transmembrane region" description="Helical" evidence="11">
    <location>
        <begin position="31"/>
        <end position="51"/>
    </location>
</feature>
<name>A0ABM1BDE5_LIMPO</name>
<dbReference type="GeneID" id="106464158"/>
<dbReference type="PIRSF" id="PIRSF005713">
    <property type="entry name" value="P2X_purinoceptor"/>
    <property type="match status" value="1"/>
</dbReference>
<feature type="region of interest" description="Disordered" evidence="10">
    <location>
        <begin position="399"/>
        <end position="422"/>
    </location>
</feature>